<keyword evidence="3" id="KW-1185">Reference proteome</keyword>
<dbReference type="PANTHER" id="PTHR43606">
    <property type="entry name" value="PHOSPHATASE, PUTATIVE (AFU_ORTHOLOGUE AFUA_6G08710)-RELATED"/>
    <property type="match status" value="1"/>
</dbReference>
<feature type="domain" description="PhoD-like phosphatase metallophosphatase" evidence="1">
    <location>
        <begin position="370"/>
        <end position="671"/>
    </location>
</feature>
<dbReference type="KEGG" id="acaf:CA12_05490"/>
<reference evidence="2 3" key="1">
    <citation type="submission" date="2019-02" db="EMBL/GenBank/DDBJ databases">
        <title>Deep-cultivation of Planctomycetes and their phenomic and genomic characterization uncovers novel biology.</title>
        <authorList>
            <person name="Wiegand S."/>
            <person name="Jogler M."/>
            <person name="Boedeker C."/>
            <person name="Pinto D."/>
            <person name="Vollmers J."/>
            <person name="Rivas-Marin E."/>
            <person name="Kohn T."/>
            <person name="Peeters S.H."/>
            <person name="Heuer A."/>
            <person name="Rast P."/>
            <person name="Oberbeckmann S."/>
            <person name="Bunk B."/>
            <person name="Jeske O."/>
            <person name="Meyerdierks A."/>
            <person name="Storesund J.E."/>
            <person name="Kallscheuer N."/>
            <person name="Luecker S."/>
            <person name="Lage O.M."/>
            <person name="Pohl T."/>
            <person name="Merkel B.J."/>
            <person name="Hornburger P."/>
            <person name="Mueller R.-W."/>
            <person name="Bruemmer F."/>
            <person name="Labrenz M."/>
            <person name="Spormann A.M."/>
            <person name="Op den Camp H."/>
            <person name="Overmann J."/>
            <person name="Amann R."/>
            <person name="Jetten M.S.M."/>
            <person name="Mascher T."/>
            <person name="Medema M.H."/>
            <person name="Devos D.P."/>
            <person name="Kaster A.-K."/>
            <person name="Ovreas L."/>
            <person name="Rohde M."/>
            <person name="Galperin M.Y."/>
            <person name="Jogler C."/>
        </authorList>
    </citation>
    <scope>NUCLEOTIDE SEQUENCE [LARGE SCALE GENOMIC DNA]</scope>
    <source>
        <strain evidence="2 3">CA12</strain>
    </source>
</reference>
<dbReference type="InterPro" id="IPR052900">
    <property type="entry name" value="Phospholipid_Metab_Enz"/>
</dbReference>
<proteinExistence type="predicted"/>
<organism evidence="2 3">
    <name type="scientific">Alienimonas californiensis</name>
    <dbReference type="NCBI Taxonomy" id="2527989"/>
    <lineage>
        <taxon>Bacteria</taxon>
        <taxon>Pseudomonadati</taxon>
        <taxon>Planctomycetota</taxon>
        <taxon>Planctomycetia</taxon>
        <taxon>Planctomycetales</taxon>
        <taxon>Planctomycetaceae</taxon>
        <taxon>Alienimonas</taxon>
    </lineage>
</organism>
<dbReference type="RefSeq" id="WP_145357342.1">
    <property type="nucleotide sequence ID" value="NZ_CP036265.1"/>
</dbReference>
<gene>
    <name evidence="2" type="ORF">CA12_05490</name>
</gene>
<dbReference type="PROSITE" id="PS51318">
    <property type="entry name" value="TAT"/>
    <property type="match status" value="1"/>
</dbReference>
<name>A0A517P554_9PLAN</name>
<sequence>MSSATRRSLLKTLGAGGAALTWPALGRTQDAAPGDAPATPRPADTVSFADAHDRVFLHGDCWANPMEDWVVKDGMAECTTRAVNRNIHRITHQLTDPSGGLEMSVVLSRAELRQADLGAGFRVGIRSELDEYRSNCFARSGVDAGVRAGTLFIGQTSQPFDGLDDPQNLKLTLAGRGRGDSFELKLTASDAGGKELGAVEATVPAAQMLGNVALVSSFGRDTKPAGANGGGRGSRYRFNDWTVAGDAFTVTPERRFGPLLWSMYSLSDSRGDDGFVLKMSALTGPLGARDNHEVEFFAQQNGEWKPLGTATLDTDAWVATVRVPKWDASADTPYKVVYQEQGRSGETTEHEWTGTVQANPSGRPLRMGALTCQNDYGFPYAPVAENLRRLKPDLLYFSGDQIYESHGGYGLIRRPAEPAILNYLRKYYMHGWSFREAMRDAPTLCLPDDHDVFQGNVWGEAGAPMDVSDGGASSKGGYIEPARMVNAVHQSTVAHHPDAFDPAPVQQDISVYYGDMVYGGVSFAVVADRQWKSGPERVDTGSGRADHVADPDFDTSVLDKPGLVLLGERQEAFLKEWAEDWRGCSMKVLLSQTVFAGVATHHGDYDGYLKADLDSGAWPQTPRDRAITIARAAKPLHINGDQHLTTLVQYGVDKQRDGFWSFCTPAISAGYPRWWRPDEVGMPHENRPAHGIPNTGEYTDGFGNLAFVYAVGNPEVASKKNRYERAHEKGSGFGLVTIDTEAKTYRIESFRFLVDATDGQPSNQFPGWPVTLHQAENAGENRL</sequence>
<evidence type="ECO:0000259" key="1">
    <source>
        <dbReference type="Pfam" id="PF09423"/>
    </source>
</evidence>
<accession>A0A517P554</accession>
<evidence type="ECO:0000313" key="2">
    <source>
        <dbReference type="EMBL" id="QDT14475.1"/>
    </source>
</evidence>
<dbReference type="AlphaFoldDB" id="A0A517P554"/>
<dbReference type="OrthoDB" id="9761852at2"/>
<dbReference type="SUPFAM" id="SSF56300">
    <property type="entry name" value="Metallo-dependent phosphatases"/>
    <property type="match status" value="1"/>
</dbReference>
<protein>
    <submittedName>
        <fullName evidence="2">PhoD-like phosphatase</fullName>
    </submittedName>
</protein>
<evidence type="ECO:0000313" key="3">
    <source>
        <dbReference type="Proteomes" id="UP000318741"/>
    </source>
</evidence>
<dbReference type="Proteomes" id="UP000318741">
    <property type="component" value="Chromosome"/>
</dbReference>
<dbReference type="PANTHER" id="PTHR43606:SF2">
    <property type="entry name" value="ALKALINE PHOSPHATASE FAMILY PROTEIN (AFU_ORTHOLOGUE AFUA_5G03860)"/>
    <property type="match status" value="1"/>
</dbReference>
<dbReference type="InterPro" id="IPR038607">
    <property type="entry name" value="PhoD-like_sf"/>
</dbReference>
<dbReference type="InterPro" id="IPR018946">
    <property type="entry name" value="PhoD-like_MPP"/>
</dbReference>
<dbReference type="EMBL" id="CP036265">
    <property type="protein sequence ID" value="QDT14475.1"/>
    <property type="molecule type" value="Genomic_DNA"/>
</dbReference>
<dbReference type="InterPro" id="IPR006311">
    <property type="entry name" value="TAT_signal"/>
</dbReference>
<dbReference type="InterPro" id="IPR029052">
    <property type="entry name" value="Metallo-depent_PP-like"/>
</dbReference>
<dbReference type="Gene3D" id="3.60.21.70">
    <property type="entry name" value="PhoD-like phosphatase"/>
    <property type="match status" value="1"/>
</dbReference>
<dbReference type="Pfam" id="PF09423">
    <property type="entry name" value="PhoD"/>
    <property type="match status" value="1"/>
</dbReference>